<sequence length="389" mass="43781">MKSILARYVSRVVSKAVLITILVIIGFSFIAEVIDELNDIQQGYAFLDVLIHAVLHVPTQTFEFLPSAVLIGCLSGLGLLAKNSELTVMRASGISTQKIFWYVIKPILLVMLMALLLIEYIAPSSLQLADQRKAQLQSGEPVSISAESVWALGQNEMIYIRRVEATGALSDVLLFRYDDEKKLTAYLHAQEGHFIDGDGDGDGDLEYLYNELDHSAERNKIAWILSNVSETRIIRGQIAPVYTPESYPSLIQHQHETLVWQTRITPEMIDLMTMEVTYLSLSQLLDYARYLAVQGMDDRAHWLMFWDKVLQPFVCLGMVFVGMVFVLGPMRSVSITFRIFAGILVGFSVRVLQEVTGQLGLVYLWSPFLSVLLPILAVYIVGLLMLRKK</sequence>
<evidence type="ECO:0000256" key="4">
    <source>
        <dbReference type="ARBA" id="ARBA00022475"/>
    </source>
</evidence>
<keyword evidence="4" id="KW-1003">Cell membrane</keyword>
<evidence type="ECO:0000256" key="1">
    <source>
        <dbReference type="ARBA" id="ARBA00002265"/>
    </source>
</evidence>
<keyword evidence="5 9" id="KW-0812">Transmembrane</keyword>
<dbReference type="GO" id="GO:0015920">
    <property type="term" value="P:lipopolysaccharide transport"/>
    <property type="evidence" value="ECO:0007669"/>
    <property type="project" value="TreeGrafter"/>
</dbReference>
<evidence type="ECO:0000256" key="2">
    <source>
        <dbReference type="ARBA" id="ARBA00004651"/>
    </source>
</evidence>
<feature type="transmembrane region" description="Helical" evidence="9">
    <location>
        <begin position="102"/>
        <end position="122"/>
    </location>
</feature>
<evidence type="ECO:0000256" key="5">
    <source>
        <dbReference type="ARBA" id="ARBA00022692"/>
    </source>
</evidence>
<feature type="transmembrane region" description="Helical" evidence="9">
    <location>
        <begin position="364"/>
        <end position="386"/>
    </location>
</feature>
<comment type="function">
    <text evidence="1">Part of the ABC transporter complex LptBFG involved in the translocation of lipopolysaccharide (LPS) from the inner membrane to the outer membrane.</text>
</comment>
<evidence type="ECO:0000313" key="11">
    <source>
        <dbReference type="Proteomes" id="UP000196027"/>
    </source>
</evidence>
<evidence type="ECO:0000256" key="7">
    <source>
        <dbReference type="ARBA" id="ARBA00023136"/>
    </source>
</evidence>
<keyword evidence="11" id="KW-1185">Reference proteome</keyword>
<dbReference type="GO" id="GO:0043190">
    <property type="term" value="C:ATP-binding cassette (ABC) transporter complex"/>
    <property type="evidence" value="ECO:0007669"/>
    <property type="project" value="TreeGrafter"/>
</dbReference>
<dbReference type="PANTHER" id="PTHR33529">
    <property type="entry name" value="SLR0882 PROTEIN-RELATED"/>
    <property type="match status" value="1"/>
</dbReference>
<protein>
    <submittedName>
        <fullName evidence="10">Outer membrane lipopolysaccharide export porin</fullName>
    </submittedName>
</protein>
<dbReference type="OrthoDB" id="9776227at2"/>
<dbReference type="InterPro" id="IPR005495">
    <property type="entry name" value="LptG/LptF_permease"/>
</dbReference>
<dbReference type="KEGG" id="ome:OLMES_3878"/>
<dbReference type="Pfam" id="PF03739">
    <property type="entry name" value="LptF_LptG"/>
    <property type="match status" value="1"/>
</dbReference>
<dbReference type="AlphaFoldDB" id="A0A1Y0IBK7"/>
<feature type="transmembrane region" description="Helical" evidence="9">
    <location>
        <begin position="64"/>
        <end position="81"/>
    </location>
</feature>
<proteinExistence type="inferred from homology"/>
<comment type="similarity">
    <text evidence="3">Belongs to the LptF/LptG family.</text>
</comment>
<evidence type="ECO:0000256" key="9">
    <source>
        <dbReference type="SAM" id="Phobius"/>
    </source>
</evidence>
<gene>
    <name evidence="10" type="ORF">OLMES_3878</name>
</gene>
<keyword evidence="7 9" id="KW-0472">Membrane</keyword>
<keyword evidence="6 9" id="KW-1133">Transmembrane helix</keyword>
<dbReference type="EMBL" id="CP021425">
    <property type="protein sequence ID" value="ARU57898.1"/>
    <property type="molecule type" value="Genomic_DNA"/>
</dbReference>
<evidence type="ECO:0000313" key="10">
    <source>
        <dbReference type="EMBL" id="ARU57898.1"/>
    </source>
</evidence>
<evidence type="ECO:0000256" key="8">
    <source>
        <dbReference type="ARBA" id="ARBA00026081"/>
    </source>
</evidence>
<dbReference type="Proteomes" id="UP000196027">
    <property type="component" value="Chromosome"/>
</dbReference>
<name>A0A1Y0IBK7_9GAMM</name>
<feature type="transmembrane region" description="Helical" evidence="9">
    <location>
        <begin position="335"/>
        <end position="352"/>
    </location>
</feature>
<evidence type="ECO:0000256" key="6">
    <source>
        <dbReference type="ARBA" id="ARBA00022989"/>
    </source>
</evidence>
<feature type="transmembrane region" description="Helical" evidence="9">
    <location>
        <begin position="309"/>
        <end position="328"/>
    </location>
</feature>
<accession>A0A1Y0IBK7</accession>
<organism evidence="10 11">
    <name type="scientific">Oleiphilus messinensis</name>
    <dbReference type="NCBI Taxonomy" id="141451"/>
    <lineage>
        <taxon>Bacteria</taxon>
        <taxon>Pseudomonadati</taxon>
        <taxon>Pseudomonadota</taxon>
        <taxon>Gammaproteobacteria</taxon>
        <taxon>Oceanospirillales</taxon>
        <taxon>Oleiphilaceae</taxon>
        <taxon>Oleiphilus</taxon>
    </lineage>
</organism>
<dbReference type="RefSeq" id="WP_157678394.1">
    <property type="nucleotide sequence ID" value="NZ_CP021425.1"/>
</dbReference>
<evidence type="ECO:0000256" key="3">
    <source>
        <dbReference type="ARBA" id="ARBA00007725"/>
    </source>
</evidence>
<feature type="transmembrane region" description="Helical" evidence="9">
    <location>
        <begin position="12"/>
        <end position="31"/>
    </location>
</feature>
<comment type="subunit">
    <text evidence="8">Component of the lipopolysaccharide transport and assembly complex. The LptBFG transporter is composed of two ATP-binding proteins (LptB) and two transmembrane proteins (LptF and LptG).</text>
</comment>
<comment type="subcellular location">
    <subcellularLocation>
        <location evidence="2">Cell membrane</location>
        <topology evidence="2">Multi-pass membrane protein</topology>
    </subcellularLocation>
</comment>
<dbReference type="PANTHER" id="PTHR33529:SF2">
    <property type="entry name" value="LIPOPOLYSACCHARIDE EXPORT SYSTEM PERMEASE PROTEIN LPTG"/>
    <property type="match status" value="1"/>
</dbReference>
<reference evidence="10 11" key="1">
    <citation type="submission" date="2017-05" db="EMBL/GenBank/DDBJ databases">
        <title>Genomic insights into alkan degradation activity of Oleiphilus messinensis.</title>
        <authorList>
            <person name="Kozyavkin S.A."/>
            <person name="Slesarev A.I."/>
            <person name="Golyshin P.N."/>
            <person name="Korzhenkov A."/>
            <person name="Golyshina O.N."/>
            <person name="Toshchakov S.V."/>
        </authorList>
    </citation>
    <scope>NUCLEOTIDE SEQUENCE [LARGE SCALE GENOMIC DNA]</scope>
    <source>
        <strain evidence="10 11">ME102</strain>
    </source>
</reference>